<dbReference type="SUPFAM" id="SSF52540">
    <property type="entry name" value="P-loop containing nucleoside triphosphate hydrolases"/>
    <property type="match status" value="1"/>
</dbReference>
<reference evidence="1" key="2">
    <citation type="submission" date="2022-11" db="EMBL/GenBank/DDBJ databases">
        <title>complete genomes of mycoplasma synoviae ZX313 strain and SD2 strain.</title>
        <authorList>
            <person name="Zhong Q."/>
        </authorList>
    </citation>
    <scope>NUCLEOTIDE SEQUENCE</scope>
    <source>
        <strain evidence="1">SD2</strain>
    </source>
</reference>
<dbReference type="RefSeq" id="WP_154221575.1">
    <property type="nucleotide sequence ID" value="NZ_CP034544.1"/>
</dbReference>
<gene>
    <name evidence="1" type="ORF">OIE46_00315</name>
</gene>
<dbReference type="Gene3D" id="3.40.50.300">
    <property type="entry name" value="P-loop containing nucleotide triphosphate hydrolases"/>
    <property type="match status" value="1"/>
</dbReference>
<sequence length="305" mass="36057">MIDLKILSSLKEKAMQNTLHHFFLLNGNHQEVSKEDILEFLNSINNNQSLNSLEDLPENIIYFDNSDEILKKEDFLSAIEKFSFKNSDEKSFLIINNLEKTSNVVLNAILKTIEEPSDNIYFIFTNKYLFKLLPTIISRAFVINVSKVSQDQILSHLSSDKKFDEFEFFISYLAKSFYQADEFNSKSYKDFTQEFIEVLDFALDENIYKLASFLNEHIEKNSIKSEFVIEFLILFAKIEIFQNKKTEENKYFKSLFGLFENYKDAEISFYLIITYIDTYLNNNLRNSNYYLNKQNLILNILSLYE</sequence>
<proteinExistence type="predicted"/>
<dbReference type="GO" id="GO:0006261">
    <property type="term" value="P:DNA-templated DNA replication"/>
    <property type="evidence" value="ECO:0007669"/>
    <property type="project" value="TreeGrafter"/>
</dbReference>
<dbReference type="Pfam" id="PF13177">
    <property type="entry name" value="DNA_pol3_delta2"/>
    <property type="match status" value="1"/>
</dbReference>
<dbReference type="Proteomes" id="UP001164481">
    <property type="component" value="Chromosome"/>
</dbReference>
<dbReference type="PANTHER" id="PTHR11669:SF8">
    <property type="entry name" value="DNA POLYMERASE III SUBUNIT DELTA"/>
    <property type="match status" value="1"/>
</dbReference>
<dbReference type="PANTHER" id="PTHR11669">
    <property type="entry name" value="REPLICATION FACTOR C / DNA POLYMERASE III GAMMA-TAU SUBUNIT"/>
    <property type="match status" value="1"/>
</dbReference>
<name>A0AAX3F0P8_MYCSY</name>
<accession>A0AAX3F0P8</accession>
<dbReference type="InterPro" id="IPR050238">
    <property type="entry name" value="DNA_Rep/Repair_Clamp_Loader"/>
</dbReference>
<dbReference type="InterPro" id="IPR027417">
    <property type="entry name" value="P-loop_NTPase"/>
</dbReference>
<evidence type="ECO:0000313" key="1">
    <source>
        <dbReference type="EMBL" id="UZW64531.1"/>
    </source>
</evidence>
<dbReference type="AlphaFoldDB" id="A0AAX3F0P8"/>
<dbReference type="NCBIfam" id="NF005515">
    <property type="entry name" value="PRK07132.1"/>
    <property type="match status" value="1"/>
</dbReference>
<organism evidence="1 2">
    <name type="scientific">Mycoplasmopsis synoviae</name>
    <name type="common">Mycoplasma synoviae</name>
    <dbReference type="NCBI Taxonomy" id="2109"/>
    <lineage>
        <taxon>Bacteria</taxon>
        <taxon>Bacillati</taxon>
        <taxon>Mycoplasmatota</taxon>
        <taxon>Mycoplasmoidales</taxon>
        <taxon>Metamycoplasmataceae</taxon>
        <taxon>Mycoplasmopsis</taxon>
    </lineage>
</organism>
<protein>
    <submittedName>
        <fullName evidence="1">DNA polymerase III subunit delta</fullName>
    </submittedName>
</protein>
<reference evidence="1" key="1">
    <citation type="submission" date="2022-10" db="EMBL/GenBank/DDBJ databases">
        <authorList>
            <person name="Wei X."/>
        </authorList>
    </citation>
    <scope>NUCLEOTIDE SEQUENCE</scope>
    <source>
        <strain evidence="1">SD2</strain>
    </source>
</reference>
<dbReference type="EMBL" id="CP107525">
    <property type="protein sequence ID" value="UZW64531.1"/>
    <property type="molecule type" value="Genomic_DNA"/>
</dbReference>
<evidence type="ECO:0000313" key="2">
    <source>
        <dbReference type="Proteomes" id="UP001164481"/>
    </source>
</evidence>